<feature type="compositionally biased region" description="Polar residues" evidence="1">
    <location>
        <begin position="198"/>
        <end position="207"/>
    </location>
</feature>
<dbReference type="EMBL" id="JAAAUY010000233">
    <property type="protein sequence ID" value="KAF9332886.1"/>
    <property type="molecule type" value="Genomic_DNA"/>
</dbReference>
<comment type="caution">
    <text evidence="2">The sequence shown here is derived from an EMBL/GenBank/DDBJ whole genome shotgun (WGS) entry which is preliminary data.</text>
</comment>
<organism evidence="2 3">
    <name type="scientific">Podila minutissima</name>
    <dbReference type="NCBI Taxonomy" id="64525"/>
    <lineage>
        <taxon>Eukaryota</taxon>
        <taxon>Fungi</taxon>
        <taxon>Fungi incertae sedis</taxon>
        <taxon>Mucoromycota</taxon>
        <taxon>Mortierellomycotina</taxon>
        <taxon>Mortierellomycetes</taxon>
        <taxon>Mortierellales</taxon>
        <taxon>Mortierellaceae</taxon>
        <taxon>Podila</taxon>
    </lineage>
</organism>
<accession>A0A9P5SLK8</accession>
<name>A0A9P5SLK8_9FUNG</name>
<evidence type="ECO:0000313" key="2">
    <source>
        <dbReference type="EMBL" id="KAF9332886.1"/>
    </source>
</evidence>
<reference evidence="2" key="1">
    <citation type="journal article" date="2020" name="Fungal Divers.">
        <title>Resolving the Mortierellaceae phylogeny through synthesis of multi-gene phylogenetics and phylogenomics.</title>
        <authorList>
            <person name="Vandepol N."/>
            <person name="Liber J."/>
            <person name="Desiro A."/>
            <person name="Na H."/>
            <person name="Kennedy M."/>
            <person name="Barry K."/>
            <person name="Grigoriev I.V."/>
            <person name="Miller A.N."/>
            <person name="O'Donnell K."/>
            <person name="Stajich J.E."/>
            <person name="Bonito G."/>
        </authorList>
    </citation>
    <scope>NUCLEOTIDE SEQUENCE</scope>
    <source>
        <strain evidence="2">NVP1</strain>
    </source>
</reference>
<sequence>MNMMLGVPNSGSTAPTHNRIRKRYLSVIDQAREYAVDLGPEMAFAFDQQSHRTAMVLRAYITAVYQEGHSYRVAESIRDAMKQHFENSFGCQYADWVFVPDHDEYTTEVDEKRGQWLGNPVFDATFKPTTIEAEGAGRGWFEKEQADKIMEYLLDESHKAGLGDMMSLHGSQAPLDPPDLDKKLGQPQPNQPHLEAHAQQSSEQLSIQEAPYQLRSSKKRQSMKLEEKGEGEYGHRRRIKELDKDWQLGDADQDEETWSRLPTTRNLQDVLRQRHEGDPKTGLMPLCKWTADMREGNIGYTYCKLVVKEFELHQSSKDKMRELYGASLDGKIRESVRAIQTRRRQEAERLGKIKLMEGDSGEEQGQKTKQDYDDQQALGLMSIRDWPKQWRRDAGTKKLYLRRKAIADEFEFCGKDEYRMRELHGDIMDRPGELANSIRHGIRILQKHGKMVKLEVDEGAKAPVTRKCKGTVDEDR</sequence>
<keyword evidence="3" id="KW-1185">Reference proteome</keyword>
<evidence type="ECO:0000313" key="3">
    <source>
        <dbReference type="Proteomes" id="UP000696485"/>
    </source>
</evidence>
<evidence type="ECO:0000256" key="1">
    <source>
        <dbReference type="SAM" id="MobiDB-lite"/>
    </source>
</evidence>
<feature type="compositionally biased region" description="Basic and acidic residues" evidence="1">
    <location>
        <begin position="223"/>
        <end position="236"/>
    </location>
</feature>
<protein>
    <submittedName>
        <fullName evidence="2">Uncharacterized protein</fullName>
    </submittedName>
</protein>
<proteinExistence type="predicted"/>
<dbReference type="Proteomes" id="UP000696485">
    <property type="component" value="Unassembled WGS sequence"/>
</dbReference>
<gene>
    <name evidence="2" type="ORF">BG006_004222</name>
</gene>
<feature type="region of interest" description="Disordered" evidence="1">
    <location>
        <begin position="163"/>
        <end position="236"/>
    </location>
</feature>
<dbReference type="AlphaFoldDB" id="A0A9P5SLK8"/>